<sequence>MATYRASAGGQSYRFSGLSSLLAAASPRRSGDELASLAAQSDTERVAARYALADLPLASFLAENVVPYETDEVTRLIADTHDAEAFAPFSTMTVGGFRDWLLSFEADAHTLKAGARGFTPEMIAAVSKLMRNQDLIAVSRKCTVISTFRNTLGLQGRLGTRLQPNHPTDDLKGIAVAILDGLLNGAGDAVIGINPATDNMQNSARLIGMLDELRQAYRMPTQSCVLTHVTNTIRLIEMGAPVDLVFQSVAGSQTANEGFGINLSILKEAQEAALSLGRGTVGNDVMYFETGQGAALSANAHHGVDQQTMEARAYAVARHFQPLLVNTVVGFIGPEYLYDGKQIIRAGLEDLFCGKLLGLPMGCDACYTNHSEADQDDIDTLITLLTVAGVNFIITVPGSDDVMLSYQSASFEDLTFLRKNLGVRPAPEFETWLLEMDLIRLSGGRALPNYPRDRMLGMVDAVGLAS</sequence>
<dbReference type="Gene3D" id="1.10.220.70">
    <property type="entry name" value="lyase"/>
    <property type="match status" value="1"/>
</dbReference>
<dbReference type="GO" id="GO:0031419">
    <property type="term" value="F:cobalamin binding"/>
    <property type="evidence" value="ECO:0007669"/>
    <property type="project" value="UniProtKB-UniRule"/>
</dbReference>
<feature type="binding site" evidence="1">
    <location>
        <position position="297"/>
    </location>
    <ligand>
        <name>adenosylcob(III)alamin</name>
        <dbReference type="ChEBI" id="CHEBI:18408"/>
    </ligand>
</feature>
<gene>
    <name evidence="1" type="primary">eutB</name>
    <name evidence="2" type="ORF">G6N74_12475</name>
</gene>
<dbReference type="GO" id="GO:0008851">
    <property type="term" value="F:ethanolamine ammonia-lyase activity"/>
    <property type="evidence" value="ECO:0007669"/>
    <property type="project" value="UniProtKB-UniRule"/>
</dbReference>
<dbReference type="GO" id="GO:0006520">
    <property type="term" value="P:amino acid metabolic process"/>
    <property type="evidence" value="ECO:0007669"/>
    <property type="project" value="InterPro"/>
</dbReference>
<accession>A0A7C9V9H3</accession>
<dbReference type="GO" id="GO:0009350">
    <property type="term" value="C:ethanolamine ammonia-lyase complex"/>
    <property type="evidence" value="ECO:0007669"/>
    <property type="project" value="UniProtKB-UniRule"/>
</dbReference>
<reference evidence="2 3" key="1">
    <citation type="submission" date="2020-02" db="EMBL/GenBank/DDBJ databases">
        <title>Genome sequence of the type strain CGMCC 1.15528 of Mesorhizobium zhangyense.</title>
        <authorList>
            <person name="Gao J."/>
            <person name="Sun J."/>
        </authorList>
    </citation>
    <scope>NUCLEOTIDE SEQUENCE [LARGE SCALE GENOMIC DNA]</scope>
    <source>
        <strain evidence="2 3">CGMCC 1.15528</strain>
    </source>
</reference>
<feature type="binding site" evidence="1">
    <location>
        <position position="194"/>
    </location>
    <ligand>
        <name>substrate</name>
    </ligand>
</feature>
<organism evidence="2 3">
    <name type="scientific">Mesorhizobium zhangyense</name>
    <dbReference type="NCBI Taxonomy" id="1776730"/>
    <lineage>
        <taxon>Bacteria</taxon>
        <taxon>Pseudomonadati</taxon>
        <taxon>Pseudomonadota</taxon>
        <taxon>Alphaproteobacteria</taxon>
        <taxon>Hyphomicrobiales</taxon>
        <taxon>Phyllobacteriaceae</taxon>
        <taxon>Mesorhizobium</taxon>
    </lineage>
</organism>
<dbReference type="Gene3D" id="2.30.170.30">
    <property type="entry name" value="ethanolamine ammonia-lyase heavy chain domain like"/>
    <property type="match status" value="1"/>
</dbReference>
<comment type="subcellular location">
    <subcellularLocation>
        <location evidence="1">Bacterial microcompartment</location>
    </subcellularLocation>
</comment>
<dbReference type="HAMAP" id="MF_00861">
    <property type="entry name" value="EutB"/>
    <property type="match status" value="1"/>
</dbReference>
<dbReference type="InterPro" id="IPR044939">
    <property type="entry name" value="EutB_dom_2_sf"/>
</dbReference>
<dbReference type="NCBIfam" id="NF011649">
    <property type="entry name" value="PRK15067.1"/>
    <property type="match status" value="1"/>
</dbReference>
<dbReference type="GO" id="GO:0005829">
    <property type="term" value="C:cytosol"/>
    <property type="evidence" value="ECO:0007669"/>
    <property type="project" value="TreeGrafter"/>
</dbReference>
<proteinExistence type="inferred from homology"/>
<feature type="binding site" evidence="1">
    <location>
        <position position="403"/>
    </location>
    <ligand>
        <name>adenosylcob(III)alamin</name>
        <dbReference type="ChEBI" id="CHEBI:18408"/>
    </ligand>
</feature>
<protein>
    <recommendedName>
        <fullName evidence="1">Ethanolamine ammonia-lyase large subunit</fullName>
        <shortName evidence="1">EAL large subunit</shortName>
        <ecNumber evidence="1">4.3.1.7</ecNumber>
    </recommendedName>
</protein>
<feature type="binding site" evidence="1">
    <location>
        <position position="247"/>
    </location>
    <ligand>
        <name>adenosylcob(III)alamin</name>
        <dbReference type="ChEBI" id="CHEBI:18408"/>
    </ligand>
</feature>
<comment type="cofactor">
    <cofactor evidence="1">
        <name>adenosylcob(III)alamin</name>
        <dbReference type="ChEBI" id="CHEBI:18408"/>
    </cofactor>
    <text evidence="1">Binds between the large and small subunits.</text>
</comment>
<dbReference type="UniPathway" id="UPA00560"/>
<comment type="subunit">
    <text evidence="1">The basic unit is a heterodimer which dimerizes to form tetramers. The heterotetramers trimerize; 6 large subunits form a core ring with 6 small subunits projecting outwards.</text>
</comment>
<evidence type="ECO:0000313" key="2">
    <source>
        <dbReference type="EMBL" id="NGN41886.1"/>
    </source>
</evidence>
<keyword evidence="3" id="KW-1185">Reference proteome</keyword>
<keyword evidence="1" id="KW-1283">Bacterial microcompartment</keyword>
<dbReference type="RefSeq" id="WP_165117722.1">
    <property type="nucleotide sequence ID" value="NZ_JAAKZG010000004.1"/>
</dbReference>
<comment type="catalytic activity">
    <reaction evidence="1">
        <text>ethanolamine = acetaldehyde + NH4(+)</text>
        <dbReference type="Rhea" id="RHEA:15313"/>
        <dbReference type="ChEBI" id="CHEBI:15343"/>
        <dbReference type="ChEBI" id="CHEBI:28938"/>
        <dbReference type="ChEBI" id="CHEBI:57603"/>
        <dbReference type="EC" id="4.3.1.7"/>
    </reaction>
</comment>
<keyword evidence="1" id="KW-0170">Cobalt</keyword>
<dbReference type="AlphaFoldDB" id="A0A7C9V9H3"/>
<dbReference type="Proteomes" id="UP000481252">
    <property type="component" value="Unassembled WGS sequence"/>
</dbReference>
<dbReference type="InterPro" id="IPR010628">
    <property type="entry name" value="EutB"/>
</dbReference>
<feature type="binding site" evidence="1">
    <location>
        <position position="289"/>
    </location>
    <ligand>
        <name>substrate</name>
    </ligand>
</feature>
<evidence type="ECO:0000256" key="1">
    <source>
        <dbReference type="HAMAP-Rule" id="MF_00861"/>
    </source>
</evidence>
<comment type="pathway">
    <text evidence="1">Amine and polyamine degradation; ethanolamine degradation.</text>
</comment>
<dbReference type="EMBL" id="JAAKZG010000004">
    <property type="protein sequence ID" value="NGN41886.1"/>
    <property type="molecule type" value="Genomic_DNA"/>
</dbReference>
<feature type="binding site" evidence="1">
    <location>
        <begin position="161"/>
        <end position="163"/>
    </location>
    <ligand>
        <name>substrate</name>
    </ligand>
</feature>
<dbReference type="Gene3D" id="3.20.20.70">
    <property type="entry name" value="Aldolase class I"/>
    <property type="match status" value="1"/>
</dbReference>
<comment type="function">
    <text evidence="1">Catalyzes the deamination of various vicinal amino-alcohols to oxo compounds. Allows this organism to utilize ethanolamine as the sole source of nitrogen and carbon in the presence of vitamin B12.</text>
</comment>
<keyword evidence="1 2" id="KW-0456">Lyase</keyword>
<dbReference type="InterPro" id="IPR044941">
    <property type="entry name" value="EutB_N_sf"/>
</dbReference>
<dbReference type="PIRSF" id="PIRSF018788">
    <property type="entry name" value="EutB"/>
    <property type="match status" value="1"/>
</dbReference>
<dbReference type="PANTHER" id="PTHR39329">
    <property type="entry name" value="ETHANOLAMINE AMMONIA-LYASE HEAVY CHAIN"/>
    <property type="match status" value="1"/>
</dbReference>
<dbReference type="GO" id="GO:0046336">
    <property type="term" value="P:ethanolamine catabolic process"/>
    <property type="evidence" value="ECO:0007669"/>
    <property type="project" value="UniProtKB-UniRule"/>
</dbReference>
<comment type="similarity">
    <text evidence="1">Belongs to the EutB family.</text>
</comment>
<evidence type="ECO:0000313" key="3">
    <source>
        <dbReference type="Proteomes" id="UP000481252"/>
    </source>
</evidence>
<keyword evidence="1" id="KW-0846">Cobalamin</keyword>
<dbReference type="GO" id="GO:0031471">
    <property type="term" value="C:ethanolamine degradation polyhedral organelle"/>
    <property type="evidence" value="ECO:0007669"/>
    <property type="project" value="UniProtKB-UniRule"/>
</dbReference>
<name>A0A7C9V9H3_9HYPH</name>
<comment type="caution">
    <text evidence="2">The sequence shown here is derived from an EMBL/GenBank/DDBJ whole genome shotgun (WGS) entry which is preliminary data.</text>
</comment>
<feature type="binding site" evidence="1">
    <location>
        <position position="364"/>
    </location>
    <ligand>
        <name>substrate</name>
    </ligand>
</feature>
<dbReference type="InterPro" id="IPR013785">
    <property type="entry name" value="Aldolase_TIM"/>
</dbReference>
<dbReference type="Pfam" id="PF06751">
    <property type="entry name" value="EutB"/>
    <property type="match status" value="1"/>
</dbReference>
<feature type="binding site" evidence="1">
    <location>
        <position position="195"/>
    </location>
    <ligand>
        <name>adenosylcob(III)alamin</name>
        <dbReference type="ChEBI" id="CHEBI:18408"/>
    </ligand>
</feature>
<dbReference type="EC" id="4.3.1.7" evidence="1"/>
<dbReference type="PANTHER" id="PTHR39329:SF1">
    <property type="entry name" value="ETHANOLAMINE AMMONIA-LYASE LARGE SUBUNIT"/>
    <property type="match status" value="1"/>
</dbReference>